<reference evidence="6 7" key="1">
    <citation type="journal article" date="2019" name="Int. J. Syst. Evol. Microbiol.">
        <title>The Global Catalogue of Microorganisms (GCM) 10K type strain sequencing project: providing services to taxonomists for standard genome sequencing and annotation.</title>
        <authorList>
            <consortium name="The Broad Institute Genomics Platform"/>
            <consortium name="The Broad Institute Genome Sequencing Center for Infectious Disease"/>
            <person name="Wu L."/>
            <person name="Ma J."/>
        </authorList>
    </citation>
    <scope>NUCLEOTIDE SEQUENCE [LARGE SCALE GENOMIC DNA]</scope>
    <source>
        <strain evidence="6 7">JCM 16259</strain>
    </source>
</reference>
<dbReference type="PANTHER" id="PTHR42978">
    <property type="entry name" value="QUORUM-QUENCHING LACTONASE YTNP-RELATED-RELATED"/>
    <property type="match status" value="1"/>
</dbReference>
<keyword evidence="4" id="KW-0862">Zinc</keyword>
<feature type="domain" description="Metallo-beta-lactamase" evidence="5">
    <location>
        <begin position="30"/>
        <end position="246"/>
    </location>
</feature>
<evidence type="ECO:0000256" key="4">
    <source>
        <dbReference type="ARBA" id="ARBA00022833"/>
    </source>
</evidence>
<evidence type="ECO:0000313" key="7">
    <source>
        <dbReference type="Proteomes" id="UP001500730"/>
    </source>
</evidence>
<keyword evidence="2" id="KW-0479">Metal-binding</keyword>
<organism evidence="6 7">
    <name type="scientific">Terrabacter carboxydivorans</name>
    <dbReference type="NCBI Taxonomy" id="619730"/>
    <lineage>
        <taxon>Bacteria</taxon>
        <taxon>Bacillati</taxon>
        <taxon>Actinomycetota</taxon>
        <taxon>Actinomycetes</taxon>
        <taxon>Micrococcales</taxon>
        <taxon>Intrasporangiaceae</taxon>
        <taxon>Terrabacter</taxon>
    </lineage>
</organism>
<evidence type="ECO:0000256" key="2">
    <source>
        <dbReference type="ARBA" id="ARBA00022723"/>
    </source>
</evidence>
<dbReference type="EMBL" id="BAAARE010000017">
    <property type="protein sequence ID" value="GAA2494352.1"/>
    <property type="molecule type" value="Genomic_DNA"/>
</dbReference>
<dbReference type="InterPro" id="IPR051013">
    <property type="entry name" value="MBL_superfamily_lactonases"/>
</dbReference>
<gene>
    <name evidence="6" type="ORF">GCM10009858_35420</name>
</gene>
<evidence type="ECO:0000259" key="5">
    <source>
        <dbReference type="SMART" id="SM00849"/>
    </source>
</evidence>
<dbReference type="InterPro" id="IPR036866">
    <property type="entry name" value="RibonucZ/Hydroxyglut_hydro"/>
</dbReference>
<dbReference type="SMART" id="SM00849">
    <property type="entry name" value="Lactamase_B"/>
    <property type="match status" value="1"/>
</dbReference>
<name>A0ABN3M619_9MICO</name>
<dbReference type="InterPro" id="IPR001279">
    <property type="entry name" value="Metallo-B-lactamas"/>
</dbReference>
<dbReference type="CDD" id="cd07742">
    <property type="entry name" value="metallo-hydrolase-like_MBL-fold"/>
    <property type="match status" value="1"/>
</dbReference>
<accession>A0ABN3M619</accession>
<dbReference type="Proteomes" id="UP001500730">
    <property type="component" value="Unassembled WGS sequence"/>
</dbReference>
<dbReference type="Pfam" id="PF00753">
    <property type="entry name" value="Lactamase_B"/>
    <property type="match status" value="1"/>
</dbReference>
<comment type="caution">
    <text evidence="6">The sequence shown here is derived from an EMBL/GenBank/DDBJ whole genome shotgun (WGS) entry which is preliminary data.</text>
</comment>
<keyword evidence="3" id="KW-0378">Hydrolase</keyword>
<dbReference type="PANTHER" id="PTHR42978:SF3">
    <property type="entry name" value="BLR3078 PROTEIN"/>
    <property type="match status" value="1"/>
</dbReference>
<dbReference type="Gene3D" id="3.60.15.10">
    <property type="entry name" value="Ribonuclease Z/Hydroxyacylglutathione hydrolase-like"/>
    <property type="match status" value="1"/>
</dbReference>
<protein>
    <submittedName>
        <fullName evidence="6">MBL fold metallo-hydrolase</fullName>
    </submittedName>
</protein>
<keyword evidence="7" id="KW-1185">Reference proteome</keyword>
<proteinExistence type="inferred from homology"/>
<comment type="similarity">
    <text evidence="1">Belongs to the metallo-beta-lactamase superfamily.</text>
</comment>
<evidence type="ECO:0000256" key="1">
    <source>
        <dbReference type="ARBA" id="ARBA00007749"/>
    </source>
</evidence>
<dbReference type="SUPFAM" id="SSF56281">
    <property type="entry name" value="Metallo-hydrolase/oxidoreductase"/>
    <property type="match status" value="1"/>
</dbReference>
<evidence type="ECO:0000313" key="6">
    <source>
        <dbReference type="EMBL" id="GAA2494352.1"/>
    </source>
</evidence>
<evidence type="ECO:0000256" key="3">
    <source>
        <dbReference type="ARBA" id="ARBA00022801"/>
    </source>
</evidence>
<sequence length="275" mass="29705">MGGVTRIHHLNCASFTPNLGLGLGLPRRLVSHCLVVERDDGLTLVDSGFGTADTHGRIGRRYAWALGARLDPAEPAAIQLEARGFDPRDVRDIVLTHLDLDHAGGISDFPAARIHVSASEHAAGMTPRRRRERFGYVTSQWAHGPNWTMHEPHGDRWLDFDAVQAVGDDVLLIPLEGHTRGHCGVAVRRPGGGWFLHAGDAYFAAGEKLPAGRAPIGLRAFQSAIQVDGPARRRNQERLRSLHAGLAGTSGGPAPVTIFCAHDVSEFEALADQTE</sequence>